<accession>A0A0F9DB58</accession>
<feature type="region of interest" description="Disordered" evidence="1">
    <location>
        <begin position="1"/>
        <end position="21"/>
    </location>
</feature>
<evidence type="ECO:0000313" key="2">
    <source>
        <dbReference type="EMBL" id="KKL09283.1"/>
    </source>
</evidence>
<protein>
    <submittedName>
        <fullName evidence="2">Uncharacterized protein</fullName>
    </submittedName>
</protein>
<feature type="non-terminal residue" evidence="2">
    <location>
        <position position="1"/>
    </location>
</feature>
<comment type="caution">
    <text evidence="2">The sequence shown here is derived from an EMBL/GenBank/DDBJ whole genome shotgun (WGS) entry which is preliminary data.</text>
</comment>
<evidence type="ECO:0000256" key="1">
    <source>
        <dbReference type="SAM" id="MobiDB-lite"/>
    </source>
</evidence>
<sequence length="21" mass="2345">PEVDVEEKKDTQESEQSPAEA</sequence>
<feature type="compositionally biased region" description="Basic and acidic residues" evidence="1">
    <location>
        <begin position="1"/>
        <end position="12"/>
    </location>
</feature>
<gene>
    <name evidence="2" type="ORF">LCGC14_2567380</name>
</gene>
<dbReference type="AlphaFoldDB" id="A0A0F9DB58"/>
<organism evidence="2">
    <name type="scientific">marine sediment metagenome</name>
    <dbReference type="NCBI Taxonomy" id="412755"/>
    <lineage>
        <taxon>unclassified sequences</taxon>
        <taxon>metagenomes</taxon>
        <taxon>ecological metagenomes</taxon>
    </lineage>
</organism>
<dbReference type="EMBL" id="LAZR01042546">
    <property type="protein sequence ID" value="KKL09283.1"/>
    <property type="molecule type" value="Genomic_DNA"/>
</dbReference>
<name>A0A0F9DB58_9ZZZZ</name>
<proteinExistence type="predicted"/>
<reference evidence="2" key="1">
    <citation type="journal article" date="2015" name="Nature">
        <title>Complex archaea that bridge the gap between prokaryotes and eukaryotes.</title>
        <authorList>
            <person name="Spang A."/>
            <person name="Saw J.H."/>
            <person name="Jorgensen S.L."/>
            <person name="Zaremba-Niedzwiedzka K."/>
            <person name="Martijn J."/>
            <person name="Lind A.E."/>
            <person name="van Eijk R."/>
            <person name="Schleper C."/>
            <person name="Guy L."/>
            <person name="Ettema T.J."/>
        </authorList>
    </citation>
    <scope>NUCLEOTIDE SEQUENCE</scope>
</reference>